<gene>
    <name evidence="1" type="ORF">RW095_14345</name>
</gene>
<dbReference type="EMBL" id="CP136512">
    <property type="protein sequence ID" value="WOD17018.1"/>
    <property type="molecule type" value="Genomic_DNA"/>
</dbReference>
<accession>A0ABZ0ELN5</accession>
<dbReference type="RefSeq" id="WP_317019602.1">
    <property type="nucleotide sequence ID" value="NZ_CP136512.1"/>
</dbReference>
<evidence type="ECO:0000313" key="1">
    <source>
        <dbReference type="EMBL" id="WOD17018.1"/>
    </source>
</evidence>
<evidence type="ECO:0000313" key="2">
    <source>
        <dbReference type="Proteomes" id="UP001302652"/>
    </source>
</evidence>
<sequence length="1203" mass="136050">MAQEYAAVLGRAQLDARLHDLLPDEGCTEPGHLHTRLLSLPWADVFTTNYDTLLERTLEVDRRQLTPSIQRRYQIVKVSADLPFSRSNGTPRIVKLHGTLRASAPLIITEEDYRCYPREHAPFVNMVQQSMLENVFCLLGFSGDDPNFIEWSGWTRDRLGPQAPPIYLITLEPVTEGQRLILEERKIFPIPIGTLASAGAEDWIQDAFGALLDFWHGQPPPRPAAWGEGYRMPNTLDANPVAQLIEWARSAREVRLDYPGWLVAPEGNRERVASRCGAVLSRHLYQKHGSSMSPELRLVYLFEVNWILETTLAPLTKAHADDYELALVELYRNESAKLAPRDFTEDFSYGTAETRQHWEGLAVALIRYFRETRDAAKFEFWKQEFLNRVSGGRGSETLRWMRYEETLFQLESFQHEEAREVLENWYVYADTADPYWLVRAGALFGELGDTERGQRLAQAGLHKIRSAIQTDGETTYLVSREHWAELVLRVASTASDYSESKWSNRQGARFAELPRIGAIVDGASQTSSIQLDAPTPPKAIPRKAHARESADHPEHQIELIQREFGRFAKILTEATFNFDGPQPVSRHHRVSISEDALAAAFSYVRMVEMSGYVPRFGELALSARTLIEAFTVLSTTNPVESTIRVLLRANATHRFTTLDALTRENVCRLSRDAAEILIHRAFALADANLTNGHDSLPAAKVHKIIFALELISRLLCRLDQDVALDALRRFLRWHDLPSVQHEDGLHAHFKDYFHRVLCALRPEVVTPFLSALIALKPQPETLSRMSRWPRVVQELMDRIPVDVTQKDWLSVANGALDDARLAKDDETMMAFHLGRLDWLFTHQLLSVSQSRALAALVWGGVPTGTLPATVPGFYHGALLTWPAPQRINKQAIFKSWVLAQPLADIVERFEEDGVQKRSITPRQENLLTNILLTRNVRNVFAWTSNELLAVSDNLRAWWIREGRRLVGEAAAENEDGFSRPLLIRRMRLLGHVLQRIVTPDISRDDALAASIPEWLSEMWEASRQLGAPMPQFLFAALHWWPDRTSIVLRIATESIASATEQNFTTAMHAAGHWLIRNRQPSAASRQYLSLLVNAITLRLDGRLDAVLTSICELLTLGAVAHFGSCVDTLFPTLRGLLDELQGHEYDTGLVDVESRAQLRQRTVKAMTLLVGAFPTLGGNDWQRCQELAAADPLVEVRNLVPLH</sequence>
<dbReference type="Proteomes" id="UP001302652">
    <property type="component" value="Chromosome 2"/>
</dbReference>
<protein>
    <submittedName>
        <fullName evidence="1">SIR2 family protein</fullName>
    </submittedName>
</protein>
<proteinExistence type="predicted"/>
<reference evidence="1 2" key="1">
    <citation type="submission" date="2023-10" db="EMBL/GenBank/DDBJ databases">
        <title>Surface-active antibiotics is a multifunctional adaptation for post-fire microbes.</title>
        <authorList>
            <person name="Liu M.D."/>
            <person name="Du Y."/>
            <person name="Koupaei S.K."/>
            <person name="Kim N.R."/>
            <person name="Zhang W."/>
            <person name="Traxler M.F."/>
        </authorList>
    </citation>
    <scope>NUCLEOTIDE SEQUENCE [LARGE SCALE GENOMIC DNA]</scope>
    <source>
        <strain evidence="1 2">F3</strain>
    </source>
</reference>
<name>A0ABZ0ELN5_9BURK</name>
<organism evidence="1 2">
    <name type="scientific">Paraburkholderia kirstenboschensis</name>
    <dbReference type="NCBI Taxonomy" id="1245436"/>
    <lineage>
        <taxon>Bacteria</taxon>
        <taxon>Pseudomonadati</taxon>
        <taxon>Pseudomonadota</taxon>
        <taxon>Betaproteobacteria</taxon>
        <taxon>Burkholderiales</taxon>
        <taxon>Burkholderiaceae</taxon>
        <taxon>Paraburkholderia</taxon>
    </lineage>
</organism>
<dbReference type="Pfam" id="PF13289">
    <property type="entry name" value="SIR2_2"/>
    <property type="match status" value="1"/>
</dbReference>
<keyword evidence="2" id="KW-1185">Reference proteome</keyword>